<comment type="caution">
    <text evidence="1">The sequence shown here is derived from an EMBL/GenBank/DDBJ whole genome shotgun (WGS) entry which is preliminary data.</text>
</comment>
<name>A0ABT1DM47_9ACTN</name>
<reference evidence="1 2" key="1">
    <citation type="submission" date="2022-06" db="EMBL/GenBank/DDBJ databases">
        <title>New Species of the Genus Actinoplanes, ActinopZanes ferrugineus.</title>
        <authorList>
            <person name="Ding P."/>
        </authorList>
    </citation>
    <scope>NUCLEOTIDE SEQUENCE [LARGE SCALE GENOMIC DNA]</scope>
    <source>
        <strain evidence="1 2">TRM88003</strain>
    </source>
</reference>
<dbReference type="EMBL" id="JAMYJR010000013">
    <property type="protein sequence ID" value="MCO8271573.1"/>
    <property type="molecule type" value="Genomic_DNA"/>
</dbReference>
<dbReference type="RefSeq" id="WP_253237698.1">
    <property type="nucleotide sequence ID" value="NZ_JAMYJR010000013.1"/>
</dbReference>
<accession>A0ABT1DM47</accession>
<protein>
    <submittedName>
        <fullName evidence="1">Uncharacterized protein</fullName>
    </submittedName>
</protein>
<evidence type="ECO:0000313" key="2">
    <source>
        <dbReference type="Proteomes" id="UP001523369"/>
    </source>
</evidence>
<keyword evidence="2" id="KW-1185">Reference proteome</keyword>
<proteinExistence type="predicted"/>
<dbReference type="Proteomes" id="UP001523369">
    <property type="component" value="Unassembled WGS sequence"/>
</dbReference>
<evidence type="ECO:0000313" key="1">
    <source>
        <dbReference type="EMBL" id="MCO8271573.1"/>
    </source>
</evidence>
<gene>
    <name evidence="1" type="ORF">M1L60_13315</name>
</gene>
<sequence>MIGNIRHPGPAVRAGADPASESLARASDSTLIELISRGHEAAFVALFDRTSPMARAELGNLPDNVQPGQILAASYVEVWWLAGCHRAPEADATIWITGIVRRRVGEALRSMRPGRDPLLTGPRPSYSELEFAALLRRPVGDRPGA</sequence>
<organism evidence="1 2">
    <name type="scientific">Paractinoplanes aksuensis</name>
    <dbReference type="NCBI Taxonomy" id="2939490"/>
    <lineage>
        <taxon>Bacteria</taxon>
        <taxon>Bacillati</taxon>
        <taxon>Actinomycetota</taxon>
        <taxon>Actinomycetes</taxon>
        <taxon>Micromonosporales</taxon>
        <taxon>Micromonosporaceae</taxon>
        <taxon>Paractinoplanes</taxon>
    </lineage>
</organism>